<proteinExistence type="predicted"/>
<evidence type="ECO:0000256" key="3">
    <source>
        <dbReference type="ARBA" id="ARBA00022692"/>
    </source>
</evidence>
<sequence length="118" mass="13046">MEGYGRRLPGHYRLGVREEEAGALPVREKQELKRDLSVLSNFVFSFAIISMLTGVTMLYNTGLTLGGLAIMTFGWFVAGTFTMAVGLSMAEIYSSFPTFYLRQSLPVFLASDGRPSPH</sequence>
<evidence type="ECO:0000256" key="6">
    <source>
        <dbReference type="SAM" id="Phobius"/>
    </source>
</evidence>
<keyword evidence="2" id="KW-0813">Transport</keyword>
<evidence type="ECO:0000256" key="2">
    <source>
        <dbReference type="ARBA" id="ARBA00022448"/>
    </source>
</evidence>
<dbReference type="GO" id="GO:0005313">
    <property type="term" value="F:L-glutamate transmembrane transporter activity"/>
    <property type="evidence" value="ECO:0007669"/>
    <property type="project" value="TreeGrafter"/>
</dbReference>
<name>A0A8J5SYM4_ZIZPA</name>
<evidence type="ECO:0000256" key="5">
    <source>
        <dbReference type="ARBA" id="ARBA00023136"/>
    </source>
</evidence>
<dbReference type="PANTHER" id="PTHR45649">
    <property type="entry name" value="AMINO-ACID PERMEASE BAT1"/>
    <property type="match status" value="1"/>
</dbReference>
<dbReference type="AlphaFoldDB" id="A0A8J5SYM4"/>
<feature type="transmembrane region" description="Helical" evidence="6">
    <location>
        <begin position="65"/>
        <end position="87"/>
    </location>
</feature>
<evidence type="ECO:0000256" key="4">
    <source>
        <dbReference type="ARBA" id="ARBA00022989"/>
    </source>
</evidence>
<comment type="subcellular location">
    <subcellularLocation>
        <location evidence="1">Membrane</location>
        <topology evidence="1">Multi-pass membrane protein</topology>
    </subcellularLocation>
</comment>
<keyword evidence="4 6" id="KW-1133">Transmembrane helix</keyword>
<keyword evidence="8" id="KW-1185">Reference proteome</keyword>
<organism evidence="7 8">
    <name type="scientific">Zizania palustris</name>
    <name type="common">Northern wild rice</name>
    <dbReference type="NCBI Taxonomy" id="103762"/>
    <lineage>
        <taxon>Eukaryota</taxon>
        <taxon>Viridiplantae</taxon>
        <taxon>Streptophyta</taxon>
        <taxon>Embryophyta</taxon>
        <taxon>Tracheophyta</taxon>
        <taxon>Spermatophyta</taxon>
        <taxon>Magnoliopsida</taxon>
        <taxon>Liliopsida</taxon>
        <taxon>Poales</taxon>
        <taxon>Poaceae</taxon>
        <taxon>BOP clade</taxon>
        <taxon>Oryzoideae</taxon>
        <taxon>Oryzeae</taxon>
        <taxon>Zizaniinae</taxon>
        <taxon>Zizania</taxon>
    </lineage>
</organism>
<evidence type="ECO:0000313" key="7">
    <source>
        <dbReference type="EMBL" id="KAG8083450.1"/>
    </source>
</evidence>
<dbReference type="OrthoDB" id="3257095at2759"/>
<dbReference type="GO" id="GO:0015189">
    <property type="term" value="F:L-lysine transmembrane transporter activity"/>
    <property type="evidence" value="ECO:0007669"/>
    <property type="project" value="TreeGrafter"/>
</dbReference>
<dbReference type="GO" id="GO:0015185">
    <property type="term" value="F:gamma-aminobutyric acid transmembrane transporter activity"/>
    <property type="evidence" value="ECO:0007669"/>
    <property type="project" value="TreeGrafter"/>
</dbReference>
<comment type="caution">
    <text evidence="7">The sequence shown here is derived from an EMBL/GenBank/DDBJ whole genome shotgun (WGS) entry which is preliminary data.</text>
</comment>
<dbReference type="GO" id="GO:0016020">
    <property type="term" value="C:membrane"/>
    <property type="evidence" value="ECO:0007669"/>
    <property type="project" value="UniProtKB-SubCell"/>
</dbReference>
<accession>A0A8J5SYM4</accession>
<protein>
    <submittedName>
        <fullName evidence="7">Uncharacterized protein</fullName>
    </submittedName>
</protein>
<reference evidence="7" key="2">
    <citation type="submission" date="2021-02" db="EMBL/GenBank/DDBJ databases">
        <authorList>
            <person name="Kimball J.A."/>
            <person name="Haas M.W."/>
            <person name="Macchietto M."/>
            <person name="Kono T."/>
            <person name="Duquette J."/>
            <person name="Shao M."/>
        </authorList>
    </citation>
    <scope>NUCLEOTIDE SEQUENCE</scope>
    <source>
        <tissue evidence="7">Fresh leaf tissue</tissue>
    </source>
</reference>
<dbReference type="Proteomes" id="UP000729402">
    <property type="component" value="Unassembled WGS sequence"/>
</dbReference>
<keyword evidence="3 6" id="KW-0812">Transmembrane</keyword>
<keyword evidence="5 6" id="KW-0472">Membrane</keyword>
<dbReference type="PANTHER" id="PTHR45649:SF30">
    <property type="entry name" value="AMINO-ACID PERMEASE BAT1"/>
    <property type="match status" value="1"/>
</dbReference>
<evidence type="ECO:0000313" key="8">
    <source>
        <dbReference type="Proteomes" id="UP000729402"/>
    </source>
</evidence>
<dbReference type="GO" id="GO:0015180">
    <property type="term" value="F:L-alanine transmembrane transporter activity"/>
    <property type="evidence" value="ECO:0007669"/>
    <property type="project" value="TreeGrafter"/>
</dbReference>
<gene>
    <name evidence="7" type="ORF">GUJ93_ZPchr0015g6989</name>
</gene>
<reference evidence="7" key="1">
    <citation type="journal article" date="2021" name="bioRxiv">
        <title>Whole Genome Assembly and Annotation of Northern Wild Rice, Zizania palustris L., Supports a Whole Genome Duplication in the Zizania Genus.</title>
        <authorList>
            <person name="Haas M."/>
            <person name="Kono T."/>
            <person name="Macchietto M."/>
            <person name="Millas R."/>
            <person name="McGilp L."/>
            <person name="Shao M."/>
            <person name="Duquette J."/>
            <person name="Hirsch C.N."/>
            <person name="Kimball J."/>
        </authorList>
    </citation>
    <scope>NUCLEOTIDE SEQUENCE</scope>
    <source>
        <tissue evidence="7">Fresh leaf tissue</tissue>
    </source>
</reference>
<evidence type="ECO:0000256" key="1">
    <source>
        <dbReference type="ARBA" id="ARBA00004141"/>
    </source>
</evidence>
<dbReference type="EMBL" id="JAAALK010000085">
    <property type="protein sequence ID" value="KAG8083450.1"/>
    <property type="molecule type" value="Genomic_DNA"/>
</dbReference>
<feature type="transmembrane region" description="Helical" evidence="6">
    <location>
        <begin position="36"/>
        <end position="59"/>
    </location>
</feature>